<dbReference type="Pfam" id="PF00497">
    <property type="entry name" value="SBP_bac_3"/>
    <property type="match status" value="1"/>
</dbReference>
<evidence type="ECO:0000259" key="3">
    <source>
        <dbReference type="SMART" id="SM00062"/>
    </source>
</evidence>
<proteinExistence type="predicted"/>
<evidence type="ECO:0000313" key="4">
    <source>
        <dbReference type="EMBL" id="GGG76389.1"/>
    </source>
</evidence>
<evidence type="ECO:0000313" key="5">
    <source>
        <dbReference type="Proteomes" id="UP000617145"/>
    </source>
</evidence>
<gene>
    <name evidence="4" type="ORF">GCM10011415_26400</name>
</gene>
<comment type="caution">
    <text evidence="4">The sequence shown here is derived from an EMBL/GenBank/DDBJ whole genome shotgun (WGS) entry which is preliminary data.</text>
</comment>
<keyword evidence="5" id="KW-1185">Reference proteome</keyword>
<dbReference type="Proteomes" id="UP000617145">
    <property type="component" value="Unassembled WGS sequence"/>
</dbReference>
<feature type="domain" description="Solute-binding protein family 3/N-terminal" evidence="3">
    <location>
        <begin position="52"/>
        <end position="276"/>
    </location>
</feature>
<organism evidence="4 5">
    <name type="scientific">Salipiger pallidus</name>
    <dbReference type="NCBI Taxonomy" id="1775170"/>
    <lineage>
        <taxon>Bacteria</taxon>
        <taxon>Pseudomonadati</taxon>
        <taxon>Pseudomonadota</taxon>
        <taxon>Alphaproteobacteria</taxon>
        <taxon>Rhodobacterales</taxon>
        <taxon>Roseobacteraceae</taxon>
        <taxon>Salipiger</taxon>
    </lineage>
</organism>
<feature type="signal peptide" evidence="2">
    <location>
        <begin position="1"/>
        <end position="24"/>
    </location>
</feature>
<feature type="chain" id="PRO_5035263827" evidence="2">
    <location>
        <begin position="25"/>
        <end position="286"/>
    </location>
</feature>
<dbReference type="Gene3D" id="3.40.190.10">
    <property type="entry name" value="Periplasmic binding protein-like II"/>
    <property type="match status" value="2"/>
</dbReference>
<evidence type="ECO:0000256" key="2">
    <source>
        <dbReference type="SAM" id="SignalP"/>
    </source>
</evidence>
<dbReference type="PANTHER" id="PTHR35936:SF17">
    <property type="entry name" value="ARGININE-BINDING EXTRACELLULAR PROTEIN ARTP"/>
    <property type="match status" value="1"/>
</dbReference>
<accession>A0A8J2ZL89</accession>
<dbReference type="SMART" id="SM00062">
    <property type="entry name" value="PBPb"/>
    <property type="match status" value="1"/>
</dbReference>
<dbReference type="SUPFAM" id="SSF53850">
    <property type="entry name" value="Periplasmic binding protein-like II"/>
    <property type="match status" value="1"/>
</dbReference>
<keyword evidence="1 2" id="KW-0732">Signal</keyword>
<dbReference type="InterPro" id="IPR001638">
    <property type="entry name" value="Solute-binding_3/MltF_N"/>
</dbReference>
<reference evidence="4" key="1">
    <citation type="journal article" date="2014" name="Int. J. Syst. Evol. Microbiol.">
        <title>Complete genome sequence of Corynebacterium casei LMG S-19264T (=DSM 44701T), isolated from a smear-ripened cheese.</title>
        <authorList>
            <consortium name="US DOE Joint Genome Institute (JGI-PGF)"/>
            <person name="Walter F."/>
            <person name="Albersmeier A."/>
            <person name="Kalinowski J."/>
            <person name="Ruckert C."/>
        </authorList>
    </citation>
    <scope>NUCLEOTIDE SEQUENCE</scope>
    <source>
        <strain evidence="4">CGMCC 1.15762</strain>
    </source>
</reference>
<protein>
    <submittedName>
        <fullName evidence="4">ABC transporter substrate-binding protein</fullName>
    </submittedName>
</protein>
<sequence>MTHFRKTASAIAMTLALVAPMAQAQDFSTSDLEVSLDFPQPWPLENLIEDGKLIIATTGKTAGETFIGENGELQGARIDLWTKMAEDLGLEPEFVRVDWAGVMPGLAANRFDLGCEGASWNNDRLTSNDFFLTRPVKVAIHVAVVKKDSDYDSLDDLAGVKIGGVKGEMELKHLVEATGHAEEDALGLPGVTESRLALMNGQIDAYGTGLHAATALLESEGGDQFKILSTPTSVGVGGFCVNAREPDLLTAVNFLLAKYRTDGTIRELNDKWGLPDTSDMLSVVGY</sequence>
<dbReference type="PANTHER" id="PTHR35936">
    <property type="entry name" value="MEMBRANE-BOUND LYTIC MUREIN TRANSGLYCOSYLASE F"/>
    <property type="match status" value="1"/>
</dbReference>
<dbReference type="EMBL" id="BMJV01000005">
    <property type="protein sequence ID" value="GGG76389.1"/>
    <property type="molecule type" value="Genomic_DNA"/>
</dbReference>
<evidence type="ECO:0000256" key="1">
    <source>
        <dbReference type="ARBA" id="ARBA00022729"/>
    </source>
</evidence>
<dbReference type="AlphaFoldDB" id="A0A8J2ZL89"/>
<dbReference type="RefSeq" id="WP_188790693.1">
    <property type="nucleotide sequence ID" value="NZ_BMJV01000005.1"/>
</dbReference>
<reference evidence="4" key="2">
    <citation type="submission" date="2020-09" db="EMBL/GenBank/DDBJ databases">
        <authorList>
            <person name="Sun Q."/>
            <person name="Zhou Y."/>
        </authorList>
    </citation>
    <scope>NUCLEOTIDE SEQUENCE</scope>
    <source>
        <strain evidence="4">CGMCC 1.15762</strain>
    </source>
</reference>
<name>A0A8J2ZL89_9RHOB</name>